<evidence type="ECO:0000259" key="5">
    <source>
        <dbReference type="Pfam" id="PF00692"/>
    </source>
</evidence>
<dbReference type="Proteomes" id="UP000202782">
    <property type="component" value="Segment"/>
</dbReference>
<dbReference type="RefSeq" id="YP_001257002.1">
    <property type="nucleotide sequence ID" value="NC_009503.1"/>
</dbReference>
<name>A5IZQ3_9BBAC</name>
<dbReference type="GO" id="GO:0006226">
    <property type="term" value="P:dUMP biosynthetic process"/>
    <property type="evidence" value="ECO:0007669"/>
    <property type="project" value="InterPro"/>
</dbReference>
<dbReference type="EC" id="3.6.1.23" evidence="2"/>
<dbReference type="InterPro" id="IPR036157">
    <property type="entry name" value="dUTPase-like_sf"/>
</dbReference>
<dbReference type="InterPro" id="IPR029054">
    <property type="entry name" value="dUTPase-like"/>
</dbReference>
<evidence type="ECO:0000256" key="1">
    <source>
        <dbReference type="ARBA" id="ARBA00006581"/>
    </source>
</evidence>
<accession>A5IZQ3</accession>
<dbReference type="GO" id="GO:0000287">
    <property type="term" value="F:magnesium ion binding"/>
    <property type="evidence" value="ECO:0007669"/>
    <property type="project" value="InterPro"/>
</dbReference>
<dbReference type="KEGG" id="vg:5184254"/>
<evidence type="ECO:0000256" key="4">
    <source>
        <dbReference type="ARBA" id="ARBA00023080"/>
    </source>
</evidence>
<dbReference type="Gene3D" id="2.70.40.10">
    <property type="match status" value="1"/>
</dbReference>
<evidence type="ECO:0000256" key="2">
    <source>
        <dbReference type="ARBA" id="ARBA00012379"/>
    </source>
</evidence>
<dbReference type="OrthoDB" id="12539at10239"/>
<comment type="similarity">
    <text evidence="1">Belongs to the dUTPase family.</text>
</comment>
<protein>
    <recommendedName>
        <fullName evidence="2">dUTP diphosphatase</fullName>
        <ecNumber evidence="2">3.6.1.23</ecNumber>
    </recommendedName>
</protein>
<dbReference type="NCBIfam" id="NF001862">
    <property type="entry name" value="PRK00601.1"/>
    <property type="match status" value="1"/>
</dbReference>
<dbReference type="PANTHER" id="PTHR11241">
    <property type="entry name" value="DEOXYURIDINE 5'-TRIPHOSPHATE NUCLEOTIDOHYDROLASE"/>
    <property type="match status" value="1"/>
</dbReference>
<organism evidence="6 7">
    <name type="scientific">Spodoptera litura granulovirus</name>
    <dbReference type="NCBI Taxonomy" id="359919"/>
    <lineage>
        <taxon>Viruses</taxon>
        <taxon>Viruses incertae sedis</taxon>
        <taxon>Naldaviricetes</taxon>
        <taxon>Lefavirales</taxon>
        <taxon>Baculoviridae</taxon>
        <taxon>Betabaculovirus</taxon>
        <taxon>Betabaculovirus spliturae</taxon>
    </lineage>
</organism>
<keyword evidence="4" id="KW-0546">Nucleotide metabolism</keyword>
<proteinExistence type="inferred from homology"/>
<dbReference type="PANTHER" id="PTHR11241:SF0">
    <property type="entry name" value="DEOXYURIDINE 5'-TRIPHOSPHATE NUCLEOTIDOHYDROLASE"/>
    <property type="match status" value="1"/>
</dbReference>
<feature type="domain" description="dUTPase-like" evidence="5">
    <location>
        <begin position="15"/>
        <end position="139"/>
    </location>
</feature>
<evidence type="ECO:0000256" key="3">
    <source>
        <dbReference type="ARBA" id="ARBA00022801"/>
    </source>
</evidence>
<dbReference type="Pfam" id="PF00692">
    <property type="entry name" value="dUTPase"/>
    <property type="match status" value="1"/>
</dbReference>
<keyword evidence="3" id="KW-0378">Hydrolase</keyword>
<dbReference type="NCBIfam" id="TIGR00576">
    <property type="entry name" value="dut"/>
    <property type="match status" value="1"/>
</dbReference>
<dbReference type="GO" id="GO:0004170">
    <property type="term" value="F:dUTP diphosphatase activity"/>
    <property type="evidence" value="ECO:0007669"/>
    <property type="project" value="UniProtKB-EC"/>
</dbReference>
<keyword evidence="7" id="KW-1185">Reference proteome</keyword>
<reference evidence="6 7" key="1">
    <citation type="journal article" date="2008" name="J. Microbiol.">
        <title>Molecular and phylogenetic characterization of Spodoptera litura granulovirus.</title>
        <authorList>
            <person name="Wang Y."/>
            <person name="Choi J.Y."/>
            <person name="Roh J.Y."/>
            <person name="Woo S.D."/>
            <person name="Jin B.R."/>
            <person name="Je Y.H."/>
        </authorList>
    </citation>
    <scope>NUCLEOTIDE SEQUENCE [LARGE SCALE GENOMIC DNA]</scope>
    <source>
        <strain evidence="6">SlGV-K1</strain>
    </source>
</reference>
<sequence length="140" mass="15093">MELPYVKLSENAYEPVYASAGAAGMDLRSAYDYVIPRNDRMLVKTDIALQLPKECYGRIAPRSGLALKHGIDISAGVIDSDYTGNVGVVMVNNGDEAFVVLRGDRIAQLILERIFVATPRLVQSLSATERGANGFGSTGK</sequence>
<gene>
    <name evidence="6" type="ORF">SlGVgp051</name>
</gene>
<dbReference type="InterPro" id="IPR033704">
    <property type="entry name" value="dUTPase_trimeric"/>
</dbReference>
<dbReference type="GO" id="GO:0046081">
    <property type="term" value="P:dUTP catabolic process"/>
    <property type="evidence" value="ECO:0007669"/>
    <property type="project" value="InterPro"/>
</dbReference>
<dbReference type="InterPro" id="IPR008181">
    <property type="entry name" value="dUTPase"/>
</dbReference>
<evidence type="ECO:0000313" key="6">
    <source>
        <dbReference type="EMBL" id="ABQ51994.1"/>
    </source>
</evidence>
<dbReference type="GeneID" id="5184254"/>
<dbReference type="EMBL" id="DQ288858">
    <property type="protein sequence ID" value="ABQ51994.1"/>
    <property type="molecule type" value="Genomic_DNA"/>
</dbReference>
<evidence type="ECO:0000313" key="7">
    <source>
        <dbReference type="Proteomes" id="UP000202782"/>
    </source>
</evidence>
<dbReference type="SUPFAM" id="SSF51283">
    <property type="entry name" value="dUTPase-like"/>
    <property type="match status" value="1"/>
</dbReference>
<dbReference type="CDD" id="cd07557">
    <property type="entry name" value="trimeric_dUTPase"/>
    <property type="match status" value="1"/>
</dbReference>